<keyword evidence="7" id="KW-0156">Chromatin regulator</keyword>
<dbReference type="CDD" id="cd02208">
    <property type="entry name" value="cupin_RmlC-like"/>
    <property type="match status" value="1"/>
</dbReference>
<comment type="similarity">
    <text evidence="3">Belongs to the JHDM1 histone demethylase family.</text>
</comment>
<keyword evidence="12" id="KW-0804">Transcription</keyword>
<organism evidence="18">
    <name type="scientific">Phaffia rhodozyma</name>
    <name type="common">Yeast</name>
    <name type="synonym">Xanthophyllomyces dendrorhous</name>
    <dbReference type="NCBI Taxonomy" id="264483"/>
    <lineage>
        <taxon>Eukaryota</taxon>
        <taxon>Fungi</taxon>
        <taxon>Dikarya</taxon>
        <taxon>Basidiomycota</taxon>
        <taxon>Agaricomycotina</taxon>
        <taxon>Tremellomycetes</taxon>
        <taxon>Cystofilobasidiales</taxon>
        <taxon>Mrakiaceae</taxon>
        <taxon>Phaffia</taxon>
    </lineage>
</organism>
<dbReference type="EMBL" id="LN483124">
    <property type="protein sequence ID" value="CED82141.1"/>
    <property type="molecule type" value="Genomic_DNA"/>
</dbReference>
<feature type="region of interest" description="Disordered" evidence="16">
    <location>
        <begin position="584"/>
        <end position="607"/>
    </location>
</feature>
<evidence type="ECO:0000256" key="13">
    <source>
        <dbReference type="ARBA" id="ARBA00023242"/>
    </source>
</evidence>
<evidence type="ECO:0000256" key="16">
    <source>
        <dbReference type="SAM" id="MobiDB-lite"/>
    </source>
</evidence>
<dbReference type="InterPro" id="IPR041070">
    <property type="entry name" value="JHD"/>
</dbReference>
<evidence type="ECO:0000256" key="1">
    <source>
        <dbReference type="ARBA" id="ARBA00001954"/>
    </source>
</evidence>
<feature type="compositionally biased region" description="Basic residues" evidence="16">
    <location>
        <begin position="776"/>
        <end position="789"/>
    </location>
</feature>
<evidence type="ECO:0000256" key="8">
    <source>
        <dbReference type="ARBA" id="ARBA00022964"/>
    </source>
</evidence>
<reference evidence="18" key="1">
    <citation type="submission" date="2014-08" db="EMBL/GenBank/DDBJ databases">
        <authorList>
            <person name="Sharma Rahul"/>
            <person name="Thines Marco"/>
        </authorList>
    </citation>
    <scope>NUCLEOTIDE SEQUENCE</scope>
</reference>
<name>A0A0F7SL27_PHARH</name>
<feature type="region of interest" description="Disordered" evidence="16">
    <location>
        <begin position="141"/>
        <end position="169"/>
    </location>
</feature>
<evidence type="ECO:0000256" key="6">
    <source>
        <dbReference type="ARBA" id="ARBA00022833"/>
    </source>
</evidence>
<accession>A0A0F7SL27</accession>
<dbReference type="InterPro" id="IPR003347">
    <property type="entry name" value="JmjC_dom"/>
</dbReference>
<feature type="compositionally biased region" description="Polar residues" evidence="16">
    <location>
        <begin position="801"/>
        <end position="810"/>
    </location>
</feature>
<evidence type="ECO:0000256" key="14">
    <source>
        <dbReference type="ARBA" id="ARBA00031083"/>
    </source>
</evidence>
<keyword evidence="8" id="KW-0223">Dioxygenase</keyword>
<evidence type="ECO:0000256" key="4">
    <source>
        <dbReference type="ARBA" id="ARBA00013246"/>
    </source>
</evidence>
<dbReference type="SMART" id="SM00558">
    <property type="entry name" value="JmjC"/>
    <property type="match status" value="1"/>
</dbReference>
<dbReference type="Pfam" id="PF13621">
    <property type="entry name" value="Cupin_8"/>
    <property type="match status" value="1"/>
</dbReference>
<evidence type="ECO:0000259" key="17">
    <source>
        <dbReference type="PROSITE" id="PS51184"/>
    </source>
</evidence>
<evidence type="ECO:0000256" key="7">
    <source>
        <dbReference type="ARBA" id="ARBA00022853"/>
    </source>
</evidence>
<feature type="compositionally biased region" description="Basic and acidic residues" evidence="16">
    <location>
        <begin position="722"/>
        <end position="757"/>
    </location>
</feature>
<dbReference type="GO" id="GO:0005634">
    <property type="term" value="C:nucleus"/>
    <property type="evidence" value="ECO:0007669"/>
    <property type="project" value="UniProtKB-SubCell"/>
</dbReference>
<keyword evidence="11" id="KW-0805">Transcription regulation</keyword>
<dbReference type="InterPro" id="IPR050690">
    <property type="entry name" value="JHDM1_Histone_Demethylase"/>
</dbReference>
<evidence type="ECO:0000256" key="15">
    <source>
        <dbReference type="ARBA" id="ARBA00047915"/>
    </source>
</evidence>
<sequence>MDVQEQKTSPKRPINPPRPLVLRSPTQIPSPSPSPSPSTSSSSSGLSSPPSSIGSADHPDSFESYTRHPPVIRASDVLPISPLPTPTFKNETTSALQKRCPSCVHEPSRNSPEGIMICCSNCLEFYHWACITAQHPECLDPSQQVDQHSNKPVTAAPSGTNQSSRTQIDRPERWFCPKASCSSIDTPDRPVLEKASCLDNSYLSPWPFSKPLLRPASQLLPRLSSSDSRPSRPGVSPPETTKRPVPPRSSSWIPRFASFESVGLIHQDGFNTMDPSELGSTWRSFLQGHPPGDVLFERPTVVRAQRELGKQGEESISLIGGRMPKPGLTLFDICQLNGDQTQLEVIDVETAELSSSPPNSTKPWTLLSWRNYFELSPLEKESVGLFNVLSYEVSDSPLGKLVNPPEIVRMLDWANVVWPKIRKTNDQKPRVQVYCLMSPAGCFTNWHVDMAGSSVYYHILRGSKTFYLIEPTVGNLNAYQSWAGAEPTDEWFGHGVDRVRKVTISSGDTLLIPSGWIHAVHTTEDTIAFGGNYLHSYDIGMQFKIKKIEQDLGIQANHTYPQFHKLCWYAANYYCTILRDRTRLSNRSKPGPSPSSTRYNPHSHFLSPSPSHSSSSFSFLDTPNFTPRLLRNLSELASTLLLFIRERLKRHHLGSPAGNGGLDQKTDQSQGGGGEETESIPWFRTPDPFGLILEFAGRIDFQFELEQARGWRSHLANDGSGPEDHRDECKNGEELDLDGRRRRKPEESKIDGSDRPVKAARKGRQTERAESEPARPRRKPGPKSKSKKKPGPEPKMKAEDNPSTGTGSKSVDQDRNEQNLDLAGKDTAGMYFKFKMSGEDAEDVCFTEDSLFFSVKLSEAVRMG</sequence>
<dbReference type="PANTHER" id="PTHR23123">
    <property type="entry name" value="PHD/F-BOX CONTAINING PROTEIN"/>
    <property type="match status" value="1"/>
</dbReference>
<evidence type="ECO:0000256" key="3">
    <source>
        <dbReference type="ARBA" id="ARBA00008037"/>
    </source>
</evidence>
<dbReference type="Pfam" id="PF17811">
    <property type="entry name" value="JHD"/>
    <property type="match status" value="1"/>
</dbReference>
<keyword evidence="13" id="KW-0539">Nucleus</keyword>
<dbReference type="SUPFAM" id="SSF51197">
    <property type="entry name" value="Clavaminate synthase-like"/>
    <property type="match status" value="1"/>
</dbReference>
<comment type="catalytic activity">
    <reaction evidence="15">
        <text>N(6),N(6)-dimethyl-L-lysyl(36)-[histone H3] + 2 2-oxoglutarate + 2 O2 = L-lysyl(36)-[histone H3] + 2 formaldehyde + 2 succinate + 2 CO2</text>
        <dbReference type="Rhea" id="RHEA:42032"/>
        <dbReference type="Rhea" id="RHEA-COMP:9785"/>
        <dbReference type="Rhea" id="RHEA-COMP:9787"/>
        <dbReference type="ChEBI" id="CHEBI:15379"/>
        <dbReference type="ChEBI" id="CHEBI:16526"/>
        <dbReference type="ChEBI" id="CHEBI:16810"/>
        <dbReference type="ChEBI" id="CHEBI:16842"/>
        <dbReference type="ChEBI" id="CHEBI:29969"/>
        <dbReference type="ChEBI" id="CHEBI:30031"/>
        <dbReference type="ChEBI" id="CHEBI:61976"/>
        <dbReference type="EC" id="1.14.11.27"/>
    </reaction>
</comment>
<feature type="compositionally biased region" description="Low complexity" evidence="16">
    <location>
        <begin position="37"/>
        <end position="55"/>
    </location>
</feature>
<feature type="compositionally biased region" description="Basic and acidic residues" evidence="16">
    <location>
        <begin position="764"/>
        <end position="775"/>
    </location>
</feature>
<evidence type="ECO:0000256" key="12">
    <source>
        <dbReference type="ARBA" id="ARBA00023163"/>
    </source>
</evidence>
<comment type="subcellular location">
    <subcellularLocation>
        <location evidence="2">Nucleus</location>
    </subcellularLocation>
</comment>
<dbReference type="AlphaFoldDB" id="A0A0F7SL27"/>
<proteinExistence type="inferred from homology"/>
<keyword evidence="9" id="KW-0560">Oxidoreductase</keyword>
<dbReference type="EC" id="1.14.11.27" evidence="4"/>
<evidence type="ECO:0000256" key="11">
    <source>
        <dbReference type="ARBA" id="ARBA00023015"/>
    </source>
</evidence>
<dbReference type="Gene3D" id="2.60.120.650">
    <property type="entry name" value="Cupin"/>
    <property type="match status" value="1"/>
</dbReference>
<dbReference type="PROSITE" id="PS51184">
    <property type="entry name" value="JMJC"/>
    <property type="match status" value="1"/>
</dbReference>
<feature type="region of interest" description="Disordered" evidence="16">
    <location>
        <begin position="714"/>
        <end position="825"/>
    </location>
</feature>
<dbReference type="GO" id="GO:0140680">
    <property type="term" value="F:histone H3K36me/H3K36me2 demethylase activity"/>
    <property type="evidence" value="ECO:0007669"/>
    <property type="project" value="UniProtKB-EC"/>
</dbReference>
<keyword evidence="5" id="KW-0479">Metal-binding</keyword>
<evidence type="ECO:0000256" key="2">
    <source>
        <dbReference type="ARBA" id="ARBA00004123"/>
    </source>
</evidence>
<evidence type="ECO:0000256" key="5">
    <source>
        <dbReference type="ARBA" id="ARBA00022723"/>
    </source>
</evidence>
<feature type="region of interest" description="Disordered" evidence="16">
    <location>
        <begin position="653"/>
        <end position="683"/>
    </location>
</feature>
<feature type="region of interest" description="Disordered" evidence="16">
    <location>
        <begin position="1"/>
        <end position="66"/>
    </location>
</feature>
<evidence type="ECO:0000256" key="9">
    <source>
        <dbReference type="ARBA" id="ARBA00023002"/>
    </source>
</evidence>
<keyword evidence="6" id="KW-0862">Zinc</keyword>
<feature type="compositionally biased region" description="Polar residues" evidence="16">
    <location>
        <begin position="141"/>
        <end position="166"/>
    </location>
</feature>
<feature type="domain" description="JmjC" evidence="17">
    <location>
        <begin position="393"/>
        <end position="550"/>
    </location>
</feature>
<evidence type="ECO:0000313" key="18">
    <source>
        <dbReference type="EMBL" id="CED82141.1"/>
    </source>
</evidence>
<evidence type="ECO:0000256" key="10">
    <source>
        <dbReference type="ARBA" id="ARBA00023004"/>
    </source>
</evidence>
<comment type="cofactor">
    <cofactor evidence="1">
        <name>Fe(2+)</name>
        <dbReference type="ChEBI" id="CHEBI:29033"/>
    </cofactor>
</comment>
<dbReference type="GO" id="GO:0046872">
    <property type="term" value="F:metal ion binding"/>
    <property type="evidence" value="ECO:0007669"/>
    <property type="project" value="UniProtKB-KW"/>
</dbReference>
<protein>
    <recommendedName>
        <fullName evidence="4">[histone H3]-dimethyl-L-lysine(36) demethylase</fullName>
        <ecNumber evidence="4">1.14.11.27</ecNumber>
    </recommendedName>
    <alternativeName>
        <fullName evidence="14">[Histone-H3]-lysine-36 demethylase 1</fullName>
    </alternativeName>
</protein>
<feature type="compositionally biased region" description="Basic and acidic residues" evidence="16">
    <location>
        <begin position="790"/>
        <end position="800"/>
    </location>
</feature>
<dbReference type="InterPro" id="IPR041667">
    <property type="entry name" value="Cupin_8"/>
</dbReference>
<keyword evidence="10" id="KW-0408">Iron</keyword>
<feature type="compositionally biased region" description="Low complexity" evidence="16">
    <location>
        <begin position="220"/>
        <end position="238"/>
    </location>
</feature>
<feature type="region of interest" description="Disordered" evidence="16">
    <location>
        <begin position="220"/>
        <end position="250"/>
    </location>
</feature>